<dbReference type="SUPFAM" id="SSF103473">
    <property type="entry name" value="MFS general substrate transporter"/>
    <property type="match status" value="1"/>
</dbReference>
<evidence type="ECO:0000256" key="4">
    <source>
        <dbReference type="ARBA" id="ARBA00023136"/>
    </source>
</evidence>
<feature type="transmembrane region" description="Helical" evidence="5">
    <location>
        <begin position="432"/>
        <end position="452"/>
    </location>
</feature>
<protein>
    <submittedName>
        <fullName evidence="7">Sodium:phosphate symporter activity</fullName>
    </submittedName>
</protein>
<gene>
    <name evidence="7" type="ORF">NTJ_16072</name>
</gene>
<dbReference type="Pfam" id="PF07690">
    <property type="entry name" value="MFS_1"/>
    <property type="match status" value="1"/>
</dbReference>
<dbReference type="CDD" id="cd17318">
    <property type="entry name" value="MFS_SLC17"/>
    <property type="match status" value="1"/>
</dbReference>
<keyword evidence="4 5" id="KW-0472">Membrane</keyword>
<dbReference type="EMBL" id="AP028923">
    <property type="protein sequence ID" value="BET03254.1"/>
    <property type="molecule type" value="Genomic_DNA"/>
</dbReference>
<feature type="transmembrane region" description="Helical" evidence="5">
    <location>
        <begin position="14"/>
        <end position="39"/>
    </location>
</feature>
<dbReference type="InterPro" id="IPR050382">
    <property type="entry name" value="MFS_Na/Anion_cotransporter"/>
</dbReference>
<dbReference type="Gene3D" id="1.20.1250.20">
    <property type="entry name" value="MFS general substrate transporter like domains"/>
    <property type="match status" value="2"/>
</dbReference>
<evidence type="ECO:0000256" key="1">
    <source>
        <dbReference type="ARBA" id="ARBA00004141"/>
    </source>
</evidence>
<feature type="transmembrane region" description="Helical" evidence="5">
    <location>
        <begin position="108"/>
        <end position="126"/>
    </location>
</feature>
<dbReference type="InterPro" id="IPR020846">
    <property type="entry name" value="MFS_dom"/>
</dbReference>
<dbReference type="PROSITE" id="PS50850">
    <property type="entry name" value="MFS"/>
    <property type="match status" value="1"/>
</dbReference>
<feature type="transmembrane region" description="Helical" evidence="5">
    <location>
        <begin position="305"/>
        <end position="328"/>
    </location>
</feature>
<dbReference type="PANTHER" id="PTHR11662:SF415">
    <property type="entry name" value="AT30085P-RELATED"/>
    <property type="match status" value="1"/>
</dbReference>
<evidence type="ECO:0000259" key="6">
    <source>
        <dbReference type="PROSITE" id="PS50850"/>
    </source>
</evidence>
<feature type="transmembrane region" description="Helical" evidence="5">
    <location>
        <begin position="169"/>
        <end position="191"/>
    </location>
</feature>
<evidence type="ECO:0000313" key="7">
    <source>
        <dbReference type="EMBL" id="BET03254.1"/>
    </source>
</evidence>
<feature type="transmembrane region" description="Helical" evidence="5">
    <location>
        <begin position="398"/>
        <end position="420"/>
    </location>
</feature>
<keyword evidence="2 5" id="KW-0812">Transmembrane</keyword>
<evidence type="ECO:0000313" key="8">
    <source>
        <dbReference type="Proteomes" id="UP001307889"/>
    </source>
</evidence>
<evidence type="ECO:0000256" key="5">
    <source>
        <dbReference type="SAM" id="Phobius"/>
    </source>
</evidence>
<keyword evidence="8" id="KW-1185">Reference proteome</keyword>
<evidence type="ECO:0000256" key="3">
    <source>
        <dbReference type="ARBA" id="ARBA00022989"/>
    </source>
</evidence>
<feature type="transmembrane region" description="Helical" evidence="5">
    <location>
        <begin position="203"/>
        <end position="222"/>
    </location>
</feature>
<name>A0ABN7BG39_9HEMI</name>
<keyword evidence="3 5" id="KW-1133">Transmembrane helix</keyword>
<feature type="transmembrane region" description="Helical" evidence="5">
    <location>
        <begin position="261"/>
        <end position="285"/>
    </location>
</feature>
<feature type="transmembrane region" description="Helical" evidence="5">
    <location>
        <begin position="132"/>
        <end position="157"/>
    </location>
</feature>
<proteinExistence type="predicted"/>
<dbReference type="InterPro" id="IPR036259">
    <property type="entry name" value="MFS_trans_sf"/>
</dbReference>
<dbReference type="InterPro" id="IPR011701">
    <property type="entry name" value="MFS"/>
</dbReference>
<comment type="subcellular location">
    <subcellularLocation>
        <location evidence="1">Membrane</location>
        <topology evidence="1">Multi-pass membrane protein</topology>
    </subcellularLocation>
</comment>
<organism evidence="7 8">
    <name type="scientific">Nesidiocoris tenuis</name>
    <dbReference type="NCBI Taxonomy" id="355587"/>
    <lineage>
        <taxon>Eukaryota</taxon>
        <taxon>Metazoa</taxon>
        <taxon>Ecdysozoa</taxon>
        <taxon>Arthropoda</taxon>
        <taxon>Hexapoda</taxon>
        <taxon>Insecta</taxon>
        <taxon>Pterygota</taxon>
        <taxon>Neoptera</taxon>
        <taxon>Paraneoptera</taxon>
        <taxon>Hemiptera</taxon>
        <taxon>Heteroptera</taxon>
        <taxon>Panheteroptera</taxon>
        <taxon>Cimicomorpha</taxon>
        <taxon>Miridae</taxon>
        <taxon>Dicyphina</taxon>
        <taxon>Nesidiocoris</taxon>
    </lineage>
</organism>
<dbReference type="PANTHER" id="PTHR11662">
    <property type="entry name" value="SOLUTE CARRIER FAMILY 17"/>
    <property type="match status" value="1"/>
</dbReference>
<feature type="transmembrane region" description="Helical" evidence="5">
    <location>
        <begin position="367"/>
        <end position="386"/>
    </location>
</feature>
<accession>A0ABN7BG39</accession>
<dbReference type="Proteomes" id="UP001307889">
    <property type="component" value="Chromosome 15"/>
</dbReference>
<evidence type="ECO:0000256" key="2">
    <source>
        <dbReference type="ARBA" id="ARBA00022692"/>
    </source>
</evidence>
<sequence length="486" mass="53635">MRQAFVIKCIPQRFVVAVLCFLGLTISYVMRFCLSLAMINMAEAPKIKEDPDACPFPADYEVSNSTKVLEFEWSEETQGLIHSSFFWGYVVCQLPGGILADRVGARSVIVIGVLMTSVLSILTPLAAQTFDWIGLIVVRVLIGVAQGLVYPSLHTVVAHWIPRNERATWATVVFSGSHGGNAVNYLLSGLLMGRLGLSWPHVFHIYGAVGLIWVLVFCLMTYPKPGDHPYLSDKEKAALEELMDNEAAHKNSNMKTPWREILTSLPVWAIIIAMIGHDWGLFAQITDLPKFMKSVLHFNVQKNGLLNALSYVLIWVISLMSGVVVGFAERRNFISTTVSRKLGTTLASVGPSLGLLGSVYTNCDTDLAVIYLLVGMAFMGFYYPSLKVNVIDLAPNHSGTLAALTTTIGSLSGVLVPYLIGYLTPNSTLNEWRVVMWITFVVMSLTNIFYIFTAKSKVQPWNSPPETKDPELQTYDNLGLAVGPKF</sequence>
<feature type="domain" description="Major facilitator superfamily (MFS) profile" evidence="6">
    <location>
        <begin position="16"/>
        <end position="458"/>
    </location>
</feature>
<reference evidence="7 8" key="1">
    <citation type="submission" date="2023-09" db="EMBL/GenBank/DDBJ databases">
        <title>Nesidiocoris tenuis whole genome shotgun sequence.</title>
        <authorList>
            <person name="Shibata T."/>
            <person name="Shimoda M."/>
            <person name="Kobayashi T."/>
            <person name="Uehara T."/>
        </authorList>
    </citation>
    <scope>NUCLEOTIDE SEQUENCE [LARGE SCALE GENOMIC DNA]</scope>
    <source>
        <strain evidence="7 8">Japan</strain>
    </source>
</reference>